<evidence type="ECO:0000313" key="1">
    <source>
        <dbReference type="EMBL" id="KPV42517.1"/>
    </source>
</evidence>
<gene>
    <name evidence="1" type="ORF">AN477_17185</name>
</gene>
<dbReference type="STRING" id="471514.AN477_17185"/>
<sequence>MPLYQSRRQYQESLRRRQKRRQARMRRLRALMGVRFWTRAAITIGIGICLVFWAKFAFVYDIPTNFQASGLSNLSAYVTLKPWWFGPPAFDLLQTETSNLQPYLSPDESLLQGLGRYSAVVTHPDFIWVMKR</sequence>
<keyword evidence="2" id="KW-1185">Reference proteome</keyword>
<comment type="caution">
    <text evidence="1">The sequence shown here is derived from an EMBL/GenBank/DDBJ whole genome shotgun (WGS) entry which is preliminary data.</text>
</comment>
<organism evidence="1 2">
    <name type="scientific">Alicyclobacillus ferrooxydans</name>
    <dbReference type="NCBI Taxonomy" id="471514"/>
    <lineage>
        <taxon>Bacteria</taxon>
        <taxon>Bacillati</taxon>
        <taxon>Bacillota</taxon>
        <taxon>Bacilli</taxon>
        <taxon>Bacillales</taxon>
        <taxon>Alicyclobacillaceae</taxon>
        <taxon>Alicyclobacillus</taxon>
    </lineage>
</organism>
<dbReference type="EMBL" id="LJCO01000076">
    <property type="protein sequence ID" value="KPV42517.1"/>
    <property type="molecule type" value="Genomic_DNA"/>
</dbReference>
<name>A0A0N8PNU7_9BACL</name>
<accession>A0A0N8PNU7</accession>
<evidence type="ECO:0000313" key="2">
    <source>
        <dbReference type="Proteomes" id="UP000050482"/>
    </source>
</evidence>
<protein>
    <submittedName>
        <fullName evidence="1">Uncharacterized protein</fullName>
    </submittedName>
</protein>
<dbReference type="PATRIC" id="fig|471514.4.peg.3562"/>
<reference evidence="1 2" key="1">
    <citation type="submission" date="2015-09" db="EMBL/GenBank/DDBJ databases">
        <title>Draft genome sequence of Alicyclobacillus ferrooxydans DSM 22381.</title>
        <authorList>
            <person name="Hemp J."/>
        </authorList>
    </citation>
    <scope>NUCLEOTIDE SEQUENCE [LARGE SCALE GENOMIC DNA]</scope>
    <source>
        <strain evidence="1 2">TC-34</strain>
    </source>
</reference>
<proteinExistence type="predicted"/>
<dbReference type="AlphaFoldDB" id="A0A0N8PNU7"/>
<dbReference type="Proteomes" id="UP000050482">
    <property type="component" value="Unassembled WGS sequence"/>
</dbReference>